<keyword evidence="1" id="KW-1133">Transmembrane helix</keyword>
<dbReference type="EMBL" id="QGKX02002183">
    <property type="protein sequence ID" value="KAF3485909.1"/>
    <property type="molecule type" value="Genomic_DNA"/>
</dbReference>
<sequence length="226" mass="25188">MSVSKKLPQENEARLSFPWILWQILIARNSFCFEQRMMDEEFIFSKASEEATMWLNLILTSEDGPSSQRVEQPGLLEVILAYHRSAVSPIGTTFEAGLRALLCSSEDMHNNLHFKKSLHQFDHCQVMLVSEGINSIALEIASSVIADGKSLIRLEGYKLQRPAVQVSVLIEGNGTCAAKPALCGQVTTKSRLSRLFSWSLQPGNGLFGLAICIMAFTAEEWSFMVE</sequence>
<feature type="transmembrane region" description="Helical" evidence="1">
    <location>
        <begin position="195"/>
        <end position="216"/>
    </location>
</feature>
<evidence type="ECO:0000313" key="3">
    <source>
        <dbReference type="Proteomes" id="UP000712600"/>
    </source>
</evidence>
<dbReference type="AlphaFoldDB" id="A0A8S9MWV0"/>
<comment type="caution">
    <text evidence="2">The sequence shown here is derived from an EMBL/GenBank/DDBJ whole genome shotgun (WGS) entry which is preliminary data.</text>
</comment>
<protein>
    <submittedName>
        <fullName evidence="2">Uncharacterized protein</fullName>
    </submittedName>
</protein>
<accession>A0A8S9MWV0</accession>
<name>A0A8S9MWV0_BRACR</name>
<evidence type="ECO:0000313" key="2">
    <source>
        <dbReference type="EMBL" id="KAF3485909.1"/>
    </source>
</evidence>
<dbReference type="Proteomes" id="UP000712600">
    <property type="component" value="Unassembled WGS sequence"/>
</dbReference>
<keyword evidence="1" id="KW-0472">Membrane</keyword>
<gene>
    <name evidence="2" type="ORF">F2Q69_00055707</name>
</gene>
<organism evidence="2 3">
    <name type="scientific">Brassica cretica</name>
    <name type="common">Mustard</name>
    <dbReference type="NCBI Taxonomy" id="69181"/>
    <lineage>
        <taxon>Eukaryota</taxon>
        <taxon>Viridiplantae</taxon>
        <taxon>Streptophyta</taxon>
        <taxon>Embryophyta</taxon>
        <taxon>Tracheophyta</taxon>
        <taxon>Spermatophyta</taxon>
        <taxon>Magnoliopsida</taxon>
        <taxon>eudicotyledons</taxon>
        <taxon>Gunneridae</taxon>
        <taxon>Pentapetalae</taxon>
        <taxon>rosids</taxon>
        <taxon>malvids</taxon>
        <taxon>Brassicales</taxon>
        <taxon>Brassicaceae</taxon>
        <taxon>Brassiceae</taxon>
        <taxon>Brassica</taxon>
    </lineage>
</organism>
<evidence type="ECO:0000256" key="1">
    <source>
        <dbReference type="SAM" id="Phobius"/>
    </source>
</evidence>
<keyword evidence="1" id="KW-0812">Transmembrane</keyword>
<reference evidence="2" key="1">
    <citation type="submission" date="2019-12" db="EMBL/GenBank/DDBJ databases">
        <title>Genome sequencing and annotation of Brassica cretica.</title>
        <authorList>
            <person name="Studholme D.J."/>
            <person name="Sarris P."/>
        </authorList>
    </citation>
    <scope>NUCLEOTIDE SEQUENCE</scope>
    <source>
        <strain evidence="2">PFS-109/04</strain>
        <tissue evidence="2">Leaf</tissue>
    </source>
</reference>
<proteinExistence type="predicted"/>